<dbReference type="EMBL" id="CP061799">
    <property type="protein sequence ID" value="QTA79118.1"/>
    <property type="molecule type" value="Genomic_DNA"/>
</dbReference>
<keyword evidence="1" id="KW-0472">Membrane</keyword>
<name>A0A975B5D6_9BACT</name>
<dbReference type="RefSeq" id="WP_207690901.1">
    <property type="nucleotide sequence ID" value="NZ_CP061799.1"/>
</dbReference>
<sequence>MNKTSMKKVKILEIGPYPPPDSGWSVRIKYLKNDMIKNGYECRALNIGKYRKLVSSEYIDVQNGFDYIRKILKFRLRGFHLHMHMNAQAVKGPVLSLIALIISIITFDRASLTFHGGIEQLFFPKKNANNMYFIIYLNFLLSRLIICNNEAVRQEIIHYGQCIKASKIHPIPAFSIQYLEYKEIVLSEEIETFIKTKKHIILSYIALRNGFHIETLIKYLEKIPDDTGIILTGIGEIEDEEISGYYSLLNDMKNQGSILMIENLTHDQFMTLLKKSDIYLRTPVSDGVASSVLEAMTQNVPVVASENGKRPKSVITYKADDAEDMKNKINYVLSNLDEIKKALPKPFIRDTVKDEIKLLMSL</sequence>
<dbReference type="InterPro" id="IPR001296">
    <property type="entry name" value="Glyco_trans_1"/>
</dbReference>
<dbReference type="KEGG" id="dli:dnl_13710"/>
<dbReference type="SUPFAM" id="SSF53756">
    <property type="entry name" value="UDP-Glycosyltransferase/glycogen phosphorylase"/>
    <property type="match status" value="1"/>
</dbReference>
<feature type="transmembrane region" description="Helical" evidence="1">
    <location>
        <begin position="127"/>
        <end position="146"/>
    </location>
</feature>
<keyword evidence="1" id="KW-1133">Transmembrane helix</keyword>
<dbReference type="GO" id="GO:0016757">
    <property type="term" value="F:glycosyltransferase activity"/>
    <property type="evidence" value="ECO:0007669"/>
    <property type="project" value="InterPro"/>
</dbReference>
<feature type="transmembrane region" description="Helical" evidence="1">
    <location>
        <begin position="89"/>
        <end position="107"/>
    </location>
</feature>
<dbReference type="Pfam" id="PF00534">
    <property type="entry name" value="Glycos_transf_1"/>
    <property type="match status" value="1"/>
</dbReference>
<accession>A0A975B5D6</accession>
<reference evidence="3" key="1">
    <citation type="journal article" date="2021" name="Microb. Physiol.">
        <title>Proteogenomic Insights into the Physiology of Marine, Sulfate-Reducing, Filamentous Desulfonema limicola and Desulfonema magnum.</title>
        <authorList>
            <person name="Schnaars V."/>
            <person name="Wohlbrand L."/>
            <person name="Scheve S."/>
            <person name="Hinrichs C."/>
            <person name="Reinhardt R."/>
            <person name="Rabus R."/>
        </authorList>
    </citation>
    <scope>NUCLEOTIDE SEQUENCE</scope>
    <source>
        <strain evidence="3">5ac10</strain>
    </source>
</reference>
<evidence type="ECO:0000313" key="4">
    <source>
        <dbReference type="Proteomes" id="UP000663720"/>
    </source>
</evidence>
<gene>
    <name evidence="3" type="ORF">dnl_13710</name>
</gene>
<keyword evidence="4" id="KW-1185">Reference proteome</keyword>
<organism evidence="3 4">
    <name type="scientific">Desulfonema limicola</name>
    <dbReference type="NCBI Taxonomy" id="45656"/>
    <lineage>
        <taxon>Bacteria</taxon>
        <taxon>Pseudomonadati</taxon>
        <taxon>Thermodesulfobacteriota</taxon>
        <taxon>Desulfobacteria</taxon>
        <taxon>Desulfobacterales</taxon>
        <taxon>Desulfococcaceae</taxon>
        <taxon>Desulfonema</taxon>
    </lineage>
</organism>
<dbReference type="AlphaFoldDB" id="A0A975B5D6"/>
<keyword evidence="1" id="KW-0812">Transmembrane</keyword>
<dbReference type="Gene3D" id="3.40.50.2000">
    <property type="entry name" value="Glycogen Phosphorylase B"/>
    <property type="match status" value="1"/>
</dbReference>
<feature type="domain" description="Glycosyl transferase family 1" evidence="2">
    <location>
        <begin position="192"/>
        <end position="335"/>
    </location>
</feature>
<proteinExistence type="predicted"/>
<evidence type="ECO:0000259" key="2">
    <source>
        <dbReference type="Pfam" id="PF00534"/>
    </source>
</evidence>
<dbReference type="Proteomes" id="UP000663720">
    <property type="component" value="Chromosome"/>
</dbReference>
<evidence type="ECO:0000313" key="3">
    <source>
        <dbReference type="EMBL" id="QTA79118.1"/>
    </source>
</evidence>
<evidence type="ECO:0000256" key="1">
    <source>
        <dbReference type="SAM" id="Phobius"/>
    </source>
</evidence>
<protein>
    <submittedName>
        <fullName evidence="3">Glycosyltransferase protein, family I</fullName>
    </submittedName>
</protein>